<gene>
    <name evidence="1" type="ORF">GCM10009727_38080</name>
</gene>
<comment type="caution">
    <text evidence="1">The sequence shown here is derived from an EMBL/GenBank/DDBJ whole genome shotgun (WGS) entry which is preliminary data.</text>
</comment>
<accession>A0ABP5L5W7</accession>
<dbReference type="RefSeq" id="WP_344268439.1">
    <property type="nucleotide sequence ID" value="NZ_BAAAMR010000031.1"/>
</dbReference>
<sequence>MSWDEVRDAIDAKDAGRVMVLVSKLDTAGRKEVADRLPGRLKEMRGDWGDLEKGFHQPLMLAGAGTIGGAAAVAAWLCRREFDSWWLRSQGPQLRRDLDAVTAHRPAEWRADAGRRIAERIRVTDFAEEALPRWHMAAGLTLSAGAGPPAVDAFAVMWVSGGADLAALAGDPFLEALVPRLFEADGVGAALAFDRSSAQWNPDRGTWADALAELAATGRIARDALIDGCVRRFLRGGTPHELRWFAQLHDLLEPADDEVAARVRDYARLLPSAPSTVADLALRAVRRADELERVDEPLFEEAAGAVLFRPENKLVRAGLSWADRTARKRGRVDATLRAVTAVFSSDVLDLRERAVKIAVKHAGRASAEACGQVRGAAAGLPDALRATIAAAFGEVESEAPVVLGPPPFVPREMPAPIGSLSDLAGEFDALLRTEHPDGIAVERFLAALVEFAYEDIDAVRNAMRPVVTVMPWLANPDVSIGNHHENDWTLLAVRCLLVPKSTGGLINALAAFVKGWTRKGQTVFDPQMDRFLALRGREIAAAVGRAPVLLATPTAASGHLDPDVLVGRLERLEAAGAEPGRAELAQAMLRVPREIDPAAVARAKGLTSKAGQAMAAWLAEGPPADPDVRCEILAEPEATLGDRALRLPSRVLSTVAMPGDTDVARLCAFPEEGWRDFGRPTYSSFFARWPGITPSHREIAAAHLVPYQAGMTDENWLQGATMLALAEADGPAGAATGTLLALTLANRHERHRADAVDALLALSARGVLPAAETGAAIGGLTAADRIRLGRVVKALGTAADAGAHADVWSVIATALPEALPAPGVRAPAGLPDLLALGTRTAETLGARGAIPALEAVAGRGGSSRLVKEAARLHRTLTTAT</sequence>
<evidence type="ECO:0000313" key="1">
    <source>
        <dbReference type="EMBL" id="GAA2140823.1"/>
    </source>
</evidence>
<reference evidence="2" key="1">
    <citation type="journal article" date="2019" name="Int. J. Syst. Evol. Microbiol.">
        <title>The Global Catalogue of Microorganisms (GCM) 10K type strain sequencing project: providing services to taxonomists for standard genome sequencing and annotation.</title>
        <authorList>
            <consortium name="The Broad Institute Genomics Platform"/>
            <consortium name="The Broad Institute Genome Sequencing Center for Infectious Disease"/>
            <person name="Wu L."/>
            <person name="Ma J."/>
        </authorList>
    </citation>
    <scope>NUCLEOTIDE SEQUENCE [LARGE SCALE GENOMIC DNA]</scope>
    <source>
        <strain evidence="2">JCM 13850</strain>
    </source>
</reference>
<dbReference type="Proteomes" id="UP001501020">
    <property type="component" value="Unassembled WGS sequence"/>
</dbReference>
<organism evidence="1 2">
    <name type="scientific">Actinomadura napierensis</name>
    <dbReference type="NCBI Taxonomy" id="267854"/>
    <lineage>
        <taxon>Bacteria</taxon>
        <taxon>Bacillati</taxon>
        <taxon>Actinomycetota</taxon>
        <taxon>Actinomycetes</taxon>
        <taxon>Streptosporangiales</taxon>
        <taxon>Thermomonosporaceae</taxon>
        <taxon>Actinomadura</taxon>
    </lineage>
</organism>
<protein>
    <recommendedName>
        <fullName evidence="3">Secreted protein</fullName>
    </recommendedName>
</protein>
<evidence type="ECO:0008006" key="3">
    <source>
        <dbReference type="Google" id="ProtNLM"/>
    </source>
</evidence>
<keyword evidence="2" id="KW-1185">Reference proteome</keyword>
<name>A0ABP5L5W7_9ACTN</name>
<dbReference type="EMBL" id="BAAAMR010000031">
    <property type="protein sequence ID" value="GAA2140823.1"/>
    <property type="molecule type" value="Genomic_DNA"/>
</dbReference>
<proteinExistence type="predicted"/>
<evidence type="ECO:0000313" key="2">
    <source>
        <dbReference type="Proteomes" id="UP001501020"/>
    </source>
</evidence>